<dbReference type="InterPro" id="IPR023214">
    <property type="entry name" value="HAD_sf"/>
</dbReference>
<dbReference type="AlphaFoldDB" id="A0A8R2FDE1"/>
<dbReference type="NCBIfam" id="NF006991">
    <property type="entry name" value="PRK09456.1"/>
    <property type="match status" value="1"/>
</dbReference>
<dbReference type="PANTHER" id="PTHR43611:SF3">
    <property type="entry name" value="FLAVIN MONONUCLEOTIDE HYDROLASE 1, CHLOROPLATIC"/>
    <property type="match status" value="1"/>
</dbReference>
<dbReference type="Gene3D" id="1.10.150.240">
    <property type="entry name" value="Putative phosphatase, domain 2"/>
    <property type="match status" value="1"/>
</dbReference>
<dbReference type="InterPro" id="IPR023198">
    <property type="entry name" value="PGP-like_dom2"/>
</dbReference>
<dbReference type="SUPFAM" id="SSF56784">
    <property type="entry name" value="HAD-like"/>
    <property type="match status" value="1"/>
</dbReference>
<dbReference type="NCBIfam" id="TIGR01509">
    <property type="entry name" value="HAD-SF-IA-v3"/>
    <property type="match status" value="1"/>
</dbReference>
<accession>A0A8R2FDE1</accession>
<proteinExistence type="predicted"/>
<dbReference type="InterPro" id="IPR036412">
    <property type="entry name" value="HAD-like_sf"/>
</dbReference>
<dbReference type="Gene3D" id="3.40.50.1000">
    <property type="entry name" value="HAD superfamily/HAD-like"/>
    <property type="match status" value="1"/>
</dbReference>
<reference evidence="1" key="1">
    <citation type="submission" date="2022-06" db="UniProtKB">
        <authorList>
            <consortium name="EnsemblMetazoa"/>
        </authorList>
    </citation>
    <scope>IDENTIFICATION</scope>
</reference>
<evidence type="ECO:0000313" key="1">
    <source>
        <dbReference type="EnsemblMetazoa" id="XP_008188975.1"/>
    </source>
</evidence>
<dbReference type="SFLD" id="SFLDS00003">
    <property type="entry name" value="Haloacid_Dehalogenase"/>
    <property type="match status" value="1"/>
</dbReference>
<dbReference type="CDD" id="cd02603">
    <property type="entry name" value="HAD_sEH-N_like"/>
    <property type="match status" value="1"/>
</dbReference>
<protein>
    <submittedName>
        <fullName evidence="1">Uncharacterized protein</fullName>
    </submittedName>
</protein>
<dbReference type="EnsemblMetazoa" id="XM_008190753.1">
    <property type="protein sequence ID" value="XP_008188975.1"/>
    <property type="gene ID" value="LOC103311181"/>
</dbReference>
<name>A0A8R2FDE1_ACYPI</name>
<dbReference type="Pfam" id="PF00702">
    <property type="entry name" value="Hydrolase"/>
    <property type="match status" value="1"/>
</dbReference>
<dbReference type="InterPro" id="IPR006439">
    <property type="entry name" value="HAD-SF_hydro_IA"/>
</dbReference>
<dbReference type="SFLD" id="SFLDG01129">
    <property type="entry name" value="C1.5:_HAD__Beta-PGM__Phosphata"/>
    <property type="match status" value="1"/>
</dbReference>
<sequence>MLFAAKVNDPGNRRRGVMLYIFDLGNVIVDIDFNRVLGVWSDLGRVPLATLQSRFQMDEAFEKHERGEISDPEFAARICDQLDIALSYPQFTAGWQAVFVGVRPETLAIMNTLRAKGERVVILSNTNQLHFEFWPTQYPEVQQAADHVYMSQDIGMRKPEARIYQYVLEHEGYTADQAVFFDDNRANIDAARALGIESVLVEDAKTVPDWFASRR</sequence>
<organism evidence="1">
    <name type="scientific">Acyrthosiphon pisum</name>
    <name type="common">Pea aphid</name>
    <dbReference type="NCBI Taxonomy" id="7029"/>
    <lineage>
        <taxon>Eukaryota</taxon>
        <taxon>Metazoa</taxon>
        <taxon>Ecdysozoa</taxon>
        <taxon>Arthropoda</taxon>
        <taxon>Hexapoda</taxon>
        <taxon>Insecta</taxon>
        <taxon>Pterygota</taxon>
        <taxon>Neoptera</taxon>
        <taxon>Paraneoptera</taxon>
        <taxon>Hemiptera</taxon>
        <taxon>Sternorrhyncha</taxon>
        <taxon>Aphidomorpha</taxon>
        <taxon>Aphidoidea</taxon>
        <taxon>Aphididae</taxon>
        <taxon>Macrosiphini</taxon>
        <taxon>Acyrthosiphon</taxon>
    </lineage>
</organism>
<dbReference type="PANTHER" id="PTHR43611">
    <property type="entry name" value="ALPHA-D-GLUCOSE 1-PHOSPHATE PHOSPHATASE"/>
    <property type="match status" value="1"/>
</dbReference>